<comment type="subcellular location">
    <subcellularLocation>
        <location evidence="2">Golgi apparatus</location>
    </subcellularLocation>
    <subcellularLocation>
        <location evidence="1">Membrane</location>
        <topology evidence="1">Multi-pass membrane protein</topology>
    </subcellularLocation>
</comment>
<sequence length="635" mass="72371">MRLLIYFYLLITTSLAQLYQKGDKVELIVNTATSPKNHPLSYYHLPFVCPASSNVSPIHMSLPQILTGNTLYQSDYSLNFKIDQPCLRLCDRIMNQRNIKRSISLINDNYIANWFIDDLPGATTFIKDSVIDDIVKKYYVKGFPLGFINKNGETFINNHLMMVIRYHHEFDNNYSIVGFEIYPKSVSDASCPGASKNYQNLKLDPNDSNKLIPYTYSIYWREDNQINYQNRWKLYIDSSQIDENGKILNKNPSSTIHWVSLINSFVIFFFLSIVLAFIIIITFRSSSSSSSQNTPTSLHDLASASFNKPFISPLLSILTGAGIQLFFSLFLFTLIAIFPFKNILSISSNDLKILYPIIFLIIISGFFAGFTSIQLYKLFNNSPNVSFKLTCLMSSLSSSLPISIPLIIILIVNHTIFKKNSPNSLEFSTFIYTFSIYCIVQIPIAIIGGLVSSKLNIFYNILSKKKSKEISSSSSYLPNKKPIYLYFPFSFIIIGIFPSSIIFIESKFIYSTLLSLNNSNIIAGFIIISSILLSLIMFEIGIIATYLKLKNNLIKNWQWWIFLNSSFSIWCFLNYTSLYNLFFVNKIIKSDSTVLYITYTTIINTLISITCGSISLVGATFFIYLIVCNSSNKHD</sequence>
<feature type="signal peptide" evidence="9">
    <location>
        <begin position="1"/>
        <end position="16"/>
    </location>
</feature>
<keyword evidence="11" id="KW-1185">Reference proteome</keyword>
<evidence type="ECO:0000256" key="2">
    <source>
        <dbReference type="ARBA" id="ARBA00004555"/>
    </source>
</evidence>
<evidence type="ECO:0000256" key="4">
    <source>
        <dbReference type="ARBA" id="ARBA00022692"/>
    </source>
</evidence>
<comment type="similarity">
    <text evidence="3 9">Belongs to the nonaspanin (TM9SF) (TC 9.A.2) family.</text>
</comment>
<dbReference type="GO" id="GO:0005794">
    <property type="term" value="C:Golgi apparatus"/>
    <property type="evidence" value="ECO:0007669"/>
    <property type="project" value="UniProtKB-SubCell"/>
</dbReference>
<keyword evidence="6 9" id="KW-1133">Transmembrane helix</keyword>
<gene>
    <name evidence="10" type="ORF">DAPK24_026730</name>
</gene>
<keyword evidence="5 9" id="KW-0732">Signal</keyword>
<dbReference type="PANTHER" id="PTHR10766:SF55">
    <property type="entry name" value="TRANSMEMBRANE 9 SUPERFAMILY MEMBER 4"/>
    <property type="match status" value="1"/>
</dbReference>
<evidence type="ECO:0000256" key="7">
    <source>
        <dbReference type="ARBA" id="ARBA00023034"/>
    </source>
</evidence>
<organism evidence="10 11">
    <name type="scientific">Pichia kluyveri</name>
    <name type="common">Yeast</name>
    <dbReference type="NCBI Taxonomy" id="36015"/>
    <lineage>
        <taxon>Eukaryota</taxon>
        <taxon>Fungi</taxon>
        <taxon>Dikarya</taxon>
        <taxon>Ascomycota</taxon>
        <taxon>Saccharomycotina</taxon>
        <taxon>Pichiomycetes</taxon>
        <taxon>Pichiales</taxon>
        <taxon>Pichiaceae</taxon>
        <taxon>Pichia</taxon>
    </lineage>
</organism>
<evidence type="ECO:0000256" key="8">
    <source>
        <dbReference type="ARBA" id="ARBA00023136"/>
    </source>
</evidence>
<feature type="transmembrane region" description="Helical" evidence="9">
    <location>
        <begin position="483"/>
        <end position="504"/>
    </location>
</feature>
<keyword evidence="8 9" id="KW-0472">Membrane</keyword>
<comment type="caution">
    <text evidence="10">The sequence shown here is derived from an EMBL/GenBank/DDBJ whole genome shotgun (WGS) entry which is preliminary data.</text>
</comment>
<dbReference type="EMBL" id="BTGB01000003">
    <property type="protein sequence ID" value="GMM46098.1"/>
    <property type="molecule type" value="Genomic_DNA"/>
</dbReference>
<dbReference type="PANTHER" id="PTHR10766">
    <property type="entry name" value="TRANSMEMBRANE 9 SUPERFAMILY PROTEIN"/>
    <property type="match status" value="1"/>
</dbReference>
<evidence type="ECO:0000313" key="11">
    <source>
        <dbReference type="Proteomes" id="UP001378960"/>
    </source>
</evidence>
<proteinExistence type="inferred from homology"/>
<evidence type="ECO:0000256" key="5">
    <source>
        <dbReference type="ARBA" id="ARBA00022729"/>
    </source>
</evidence>
<evidence type="ECO:0000313" key="10">
    <source>
        <dbReference type="EMBL" id="GMM46098.1"/>
    </source>
</evidence>
<feature type="transmembrane region" description="Helical" evidence="9">
    <location>
        <begin position="429"/>
        <end position="462"/>
    </location>
</feature>
<name>A0AAV5R3J4_PICKL</name>
<evidence type="ECO:0000256" key="1">
    <source>
        <dbReference type="ARBA" id="ARBA00004141"/>
    </source>
</evidence>
<feature type="transmembrane region" description="Helical" evidence="9">
    <location>
        <begin position="524"/>
        <end position="547"/>
    </location>
</feature>
<protein>
    <recommendedName>
        <fullName evidence="9">Transmembrane 9 superfamily member</fullName>
    </recommendedName>
</protein>
<feature type="chain" id="PRO_5043102753" description="Transmembrane 9 superfamily member" evidence="9">
    <location>
        <begin position="17"/>
        <end position="635"/>
    </location>
</feature>
<feature type="transmembrane region" description="Helical" evidence="9">
    <location>
        <begin position="353"/>
        <end position="376"/>
    </location>
</feature>
<dbReference type="GO" id="GO:0016020">
    <property type="term" value="C:membrane"/>
    <property type="evidence" value="ECO:0007669"/>
    <property type="project" value="UniProtKB-SubCell"/>
</dbReference>
<feature type="transmembrane region" description="Helical" evidence="9">
    <location>
        <begin position="314"/>
        <end position="338"/>
    </location>
</feature>
<accession>A0AAV5R3J4</accession>
<evidence type="ECO:0000256" key="3">
    <source>
        <dbReference type="ARBA" id="ARBA00005227"/>
    </source>
</evidence>
<keyword evidence="4 9" id="KW-0812">Transmembrane</keyword>
<feature type="transmembrane region" description="Helical" evidence="9">
    <location>
        <begin position="602"/>
        <end position="627"/>
    </location>
</feature>
<dbReference type="Pfam" id="PF02990">
    <property type="entry name" value="EMP70"/>
    <property type="match status" value="1"/>
</dbReference>
<dbReference type="Proteomes" id="UP001378960">
    <property type="component" value="Unassembled WGS sequence"/>
</dbReference>
<feature type="transmembrane region" description="Helical" evidence="9">
    <location>
        <begin position="258"/>
        <end position="283"/>
    </location>
</feature>
<evidence type="ECO:0000256" key="9">
    <source>
        <dbReference type="RuleBase" id="RU363079"/>
    </source>
</evidence>
<keyword evidence="7" id="KW-0333">Golgi apparatus</keyword>
<dbReference type="AlphaFoldDB" id="A0AAV5R3J4"/>
<feature type="transmembrane region" description="Helical" evidence="9">
    <location>
        <begin position="396"/>
        <end position="417"/>
    </location>
</feature>
<feature type="transmembrane region" description="Helical" evidence="9">
    <location>
        <begin position="559"/>
        <end position="582"/>
    </location>
</feature>
<dbReference type="GO" id="GO:0072657">
    <property type="term" value="P:protein localization to membrane"/>
    <property type="evidence" value="ECO:0007669"/>
    <property type="project" value="TreeGrafter"/>
</dbReference>
<reference evidence="10 11" key="1">
    <citation type="journal article" date="2023" name="Elife">
        <title>Identification of key yeast species and microbe-microbe interactions impacting larval growth of Drosophila in the wild.</title>
        <authorList>
            <person name="Mure A."/>
            <person name="Sugiura Y."/>
            <person name="Maeda R."/>
            <person name="Honda K."/>
            <person name="Sakurai N."/>
            <person name="Takahashi Y."/>
            <person name="Watada M."/>
            <person name="Katoh T."/>
            <person name="Gotoh A."/>
            <person name="Gotoh Y."/>
            <person name="Taniguchi I."/>
            <person name="Nakamura K."/>
            <person name="Hayashi T."/>
            <person name="Katayama T."/>
            <person name="Uemura T."/>
            <person name="Hattori Y."/>
        </authorList>
    </citation>
    <scope>NUCLEOTIDE SEQUENCE [LARGE SCALE GENOMIC DNA]</scope>
    <source>
        <strain evidence="10 11">PK-24</strain>
    </source>
</reference>
<evidence type="ECO:0000256" key="6">
    <source>
        <dbReference type="ARBA" id="ARBA00022989"/>
    </source>
</evidence>
<dbReference type="InterPro" id="IPR004240">
    <property type="entry name" value="EMP70"/>
</dbReference>